<sequence>MDRDKLVCERRNGLVKCRGQLVRYDTSSGLENQAFCTKCKAEWMVSKDEDGNVTFDKRTSFRKTLCTKEKPVTGSQDLQRGDHVTWEEVEGRHHAIVENVADTSQVEVFASNLTADGGKLEIVQSRIDLTNSSLSLLEYDNEWHIYNPPEQVLLRARSLSIHSGTFNSDEQFATFCKTGHFQKQKFTHTMRELYEDVRIVYPTIFSLELLTNVLVLLLNILLSIFIETLAECGKCRKLAKLTLSPCSRRYWFLSEILLILFEGLVCLFYVIYQLYYKPRVKDSDNNGKYRTHTIYLAIPYVCEYVCAVLLASLSLFCNLRGTFCVLWCKVFIGTIFGVLGKLLGYVMGRVIFKRVTYKSIRTEITESYRKVDQNPSQL</sequence>
<keyword evidence="1" id="KW-1133">Transmembrane helix</keyword>
<organism evidence="2 3">
    <name type="scientific">Holothuria leucospilota</name>
    <name type="common">Black long sea cucumber</name>
    <name type="synonym">Mertensiothuria leucospilota</name>
    <dbReference type="NCBI Taxonomy" id="206669"/>
    <lineage>
        <taxon>Eukaryota</taxon>
        <taxon>Metazoa</taxon>
        <taxon>Echinodermata</taxon>
        <taxon>Eleutherozoa</taxon>
        <taxon>Echinozoa</taxon>
        <taxon>Holothuroidea</taxon>
        <taxon>Aspidochirotacea</taxon>
        <taxon>Aspidochirotida</taxon>
        <taxon>Holothuriidae</taxon>
        <taxon>Holothuria</taxon>
    </lineage>
</organism>
<keyword evidence="1" id="KW-0472">Membrane</keyword>
<dbReference type="EMBL" id="JAIZAY010000006">
    <property type="protein sequence ID" value="KAJ8040859.1"/>
    <property type="molecule type" value="Genomic_DNA"/>
</dbReference>
<proteinExistence type="predicted"/>
<feature type="transmembrane region" description="Helical" evidence="1">
    <location>
        <begin position="250"/>
        <end position="272"/>
    </location>
</feature>
<evidence type="ECO:0000313" key="3">
    <source>
        <dbReference type="Proteomes" id="UP001152320"/>
    </source>
</evidence>
<dbReference type="AlphaFoldDB" id="A0A9Q1HCC9"/>
<accession>A0A9Q1HCC9</accession>
<dbReference type="Proteomes" id="UP001152320">
    <property type="component" value="Chromosome 6"/>
</dbReference>
<evidence type="ECO:0000313" key="2">
    <source>
        <dbReference type="EMBL" id="KAJ8040859.1"/>
    </source>
</evidence>
<keyword evidence="3" id="KW-1185">Reference proteome</keyword>
<gene>
    <name evidence="2" type="ORF">HOLleu_15281</name>
</gene>
<evidence type="ECO:0000256" key="1">
    <source>
        <dbReference type="SAM" id="Phobius"/>
    </source>
</evidence>
<keyword evidence="1" id="KW-0812">Transmembrane</keyword>
<feature type="transmembrane region" description="Helical" evidence="1">
    <location>
        <begin position="209"/>
        <end position="230"/>
    </location>
</feature>
<feature type="transmembrane region" description="Helical" evidence="1">
    <location>
        <begin position="323"/>
        <end position="347"/>
    </location>
</feature>
<name>A0A9Q1HCC9_HOLLE</name>
<reference evidence="2" key="1">
    <citation type="submission" date="2021-10" db="EMBL/GenBank/DDBJ databases">
        <title>Tropical sea cucumber genome reveals ecological adaptation and Cuvierian tubules defense mechanism.</title>
        <authorList>
            <person name="Chen T."/>
        </authorList>
    </citation>
    <scope>NUCLEOTIDE SEQUENCE</scope>
    <source>
        <strain evidence="2">Nanhai2018</strain>
        <tissue evidence="2">Muscle</tissue>
    </source>
</reference>
<protein>
    <submittedName>
        <fullName evidence="2">Uncharacterized protein</fullName>
    </submittedName>
</protein>
<comment type="caution">
    <text evidence="2">The sequence shown here is derived from an EMBL/GenBank/DDBJ whole genome shotgun (WGS) entry which is preliminary data.</text>
</comment>
<feature type="transmembrane region" description="Helical" evidence="1">
    <location>
        <begin position="292"/>
        <end position="316"/>
    </location>
</feature>